<accession>A0A8X6NJH1</accession>
<protein>
    <submittedName>
        <fullName evidence="2">Uncharacterized protein</fullName>
    </submittedName>
</protein>
<evidence type="ECO:0000313" key="3">
    <source>
        <dbReference type="Proteomes" id="UP000887013"/>
    </source>
</evidence>
<evidence type="ECO:0000256" key="1">
    <source>
        <dbReference type="SAM" id="SignalP"/>
    </source>
</evidence>
<feature type="chain" id="PRO_5036455688" evidence="1">
    <location>
        <begin position="34"/>
        <end position="107"/>
    </location>
</feature>
<gene>
    <name evidence="2" type="ORF">NPIL_363501</name>
</gene>
<name>A0A8X6NJH1_NEPPI</name>
<feature type="signal peptide" evidence="1">
    <location>
        <begin position="1"/>
        <end position="33"/>
    </location>
</feature>
<evidence type="ECO:0000313" key="2">
    <source>
        <dbReference type="EMBL" id="GFT16218.1"/>
    </source>
</evidence>
<dbReference type="EMBL" id="BMAW01009892">
    <property type="protein sequence ID" value="GFT16218.1"/>
    <property type="molecule type" value="Genomic_DNA"/>
</dbReference>
<sequence>MDKNHIMFRRLLLINPLVILLTTPISSPQSVSASIKVYFASKSCFIISPVFSLEPQTVFSAPNPMLPETVHSKPQTVFCLSDPVLPEILRSVQLDRTILQTEDIFIN</sequence>
<proteinExistence type="predicted"/>
<dbReference type="Proteomes" id="UP000887013">
    <property type="component" value="Unassembled WGS sequence"/>
</dbReference>
<dbReference type="AlphaFoldDB" id="A0A8X6NJH1"/>
<comment type="caution">
    <text evidence="2">The sequence shown here is derived from an EMBL/GenBank/DDBJ whole genome shotgun (WGS) entry which is preliminary data.</text>
</comment>
<organism evidence="2 3">
    <name type="scientific">Nephila pilipes</name>
    <name type="common">Giant wood spider</name>
    <name type="synonym">Nephila maculata</name>
    <dbReference type="NCBI Taxonomy" id="299642"/>
    <lineage>
        <taxon>Eukaryota</taxon>
        <taxon>Metazoa</taxon>
        <taxon>Ecdysozoa</taxon>
        <taxon>Arthropoda</taxon>
        <taxon>Chelicerata</taxon>
        <taxon>Arachnida</taxon>
        <taxon>Araneae</taxon>
        <taxon>Araneomorphae</taxon>
        <taxon>Entelegynae</taxon>
        <taxon>Araneoidea</taxon>
        <taxon>Nephilidae</taxon>
        <taxon>Nephila</taxon>
    </lineage>
</organism>
<keyword evidence="3" id="KW-1185">Reference proteome</keyword>
<reference evidence="2" key="1">
    <citation type="submission" date="2020-08" db="EMBL/GenBank/DDBJ databases">
        <title>Multicomponent nature underlies the extraordinary mechanical properties of spider dragline silk.</title>
        <authorList>
            <person name="Kono N."/>
            <person name="Nakamura H."/>
            <person name="Mori M."/>
            <person name="Yoshida Y."/>
            <person name="Ohtoshi R."/>
            <person name="Malay A.D."/>
            <person name="Moran D.A.P."/>
            <person name="Tomita M."/>
            <person name="Numata K."/>
            <person name="Arakawa K."/>
        </authorList>
    </citation>
    <scope>NUCLEOTIDE SEQUENCE</scope>
</reference>
<keyword evidence="1" id="KW-0732">Signal</keyword>